<reference evidence="10 11" key="2">
    <citation type="journal article" date="2007" name="BMC Biol.">
        <title>A 100%-complete sequence reveals unusually simple genomic features in the hot-spring red alga Cyanidioschyzon merolae.</title>
        <authorList>
            <person name="Nozaki H."/>
            <person name="Takano H."/>
            <person name="Misumi O."/>
            <person name="Terasawa K."/>
            <person name="Matsuzaki M."/>
            <person name="Maruyama S."/>
            <person name="Nishida K."/>
            <person name="Yagisawa F."/>
            <person name="Yoshida Y."/>
            <person name="Fujiwara T."/>
            <person name="Takio S."/>
            <person name="Tamura K."/>
            <person name="Chung S.J."/>
            <person name="Nakamura S."/>
            <person name="Kuroiwa H."/>
            <person name="Tanaka K."/>
            <person name="Sato N."/>
            <person name="Kuroiwa T."/>
        </authorList>
    </citation>
    <scope>NUCLEOTIDE SEQUENCE [LARGE SCALE GENOMIC DNA]</scope>
    <source>
        <strain evidence="10 11">10D</strain>
    </source>
</reference>
<keyword evidence="4 8" id="KW-0805">Transcription regulation</keyword>
<dbReference type="Proteomes" id="UP000007014">
    <property type="component" value="Chromosome 17"/>
</dbReference>
<proteinExistence type="inferred from homology"/>
<dbReference type="SUPFAM" id="SSF142897">
    <property type="entry name" value="TFB5-like"/>
    <property type="match status" value="1"/>
</dbReference>
<dbReference type="OrthoDB" id="354at2759"/>
<dbReference type="EMBL" id="AP006499">
    <property type="protein sequence ID" value="BAM82229.1"/>
    <property type="molecule type" value="Genomic_DNA"/>
</dbReference>
<keyword evidence="7 8" id="KW-0539">Nucleus</keyword>
<feature type="region of interest" description="Disordered" evidence="9">
    <location>
        <begin position="64"/>
        <end position="87"/>
    </location>
</feature>
<evidence type="ECO:0000256" key="5">
    <source>
        <dbReference type="ARBA" id="ARBA00023163"/>
    </source>
</evidence>
<dbReference type="GO" id="GO:0005675">
    <property type="term" value="C:transcription factor TFIIH holo complex"/>
    <property type="evidence" value="ECO:0007669"/>
    <property type="project" value="TreeGrafter"/>
</dbReference>
<evidence type="ECO:0000256" key="9">
    <source>
        <dbReference type="SAM" id="MobiDB-lite"/>
    </source>
</evidence>
<comment type="subcellular location">
    <subcellularLocation>
        <location evidence="1 8">Nucleus</location>
    </subcellularLocation>
</comment>
<protein>
    <recommendedName>
        <fullName evidence="8">General transcription and DNA repair factor IIH subunit TFB5</fullName>
    </recommendedName>
</protein>
<dbReference type="GO" id="GO:0006294">
    <property type="term" value="P:nucleotide-excision repair, preincision complex assembly"/>
    <property type="evidence" value="ECO:0007669"/>
    <property type="project" value="TreeGrafter"/>
</dbReference>
<dbReference type="STRING" id="280699.M1VAQ5"/>
<dbReference type="GO" id="GO:0000439">
    <property type="term" value="C:transcription factor TFIIH core complex"/>
    <property type="evidence" value="ECO:0007669"/>
    <property type="project" value="UniProtKB-UniRule"/>
</dbReference>
<dbReference type="InterPro" id="IPR035935">
    <property type="entry name" value="TFB5-like_sf"/>
</dbReference>
<evidence type="ECO:0000313" key="10">
    <source>
        <dbReference type="EMBL" id="BAM82229.1"/>
    </source>
</evidence>
<organism evidence="10 11">
    <name type="scientific">Cyanidioschyzon merolae (strain NIES-3377 / 10D)</name>
    <name type="common">Unicellular red alga</name>
    <dbReference type="NCBI Taxonomy" id="280699"/>
    <lineage>
        <taxon>Eukaryota</taxon>
        <taxon>Rhodophyta</taxon>
        <taxon>Bangiophyceae</taxon>
        <taxon>Cyanidiales</taxon>
        <taxon>Cyanidiaceae</taxon>
        <taxon>Cyanidioschyzon</taxon>
    </lineage>
</organism>
<evidence type="ECO:0000256" key="1">
    <source>
        <dbReference type="ARBA" id="ARBA00004123"/>
    </source>
</evidence>
<dbReference type="OMA" id="VKCDPAM"/>
<evidence type="ECO:0000256" key="8">
    <source>
        <dbReference type="RuleBase" id="RU368032"/>
    </source>
</evidence>
<evidence type="ECO:0000256" key="3">
    <source>
        <dbReference type="ARBA" id="ARBA00022763"/>
    </source>
</evidence>
<dbReference type="Gene3D" id="3.30.70.1220">
    <property type="entry name" value="TFB5-like"/>
    <property type="match status" value="1"/>
</dbReference>
<keyword evidence="5 8" id="KW-0804">Transcription</keyword>
<evidence type="ECO:0000256" key="6">
    <source>
        <dbReference type="ARBA" id="ARBA00023204"/>
    </source>
</evidence>
<dbReference type="RefSeq" id="XP_005538265.1">
    <property type="nucleotide sequence ID" value="XM_005538208.1"/>
</dbReference>
<evidence type="ECO:0000256" key="7">
    <source>
        <dbReference type="ARBA" id="ARBA00023242"/>
    </source>
</evidence>
<dbReference type="Gramene" id="CMQ378CT">
    <property type="protein sequence ID" value="CMQ378CT"/>
    <property type="gene ID" value="CMQ378C"/>
</dbReference>
<dbReference type="Pfam" id="PF06331">
    <property type="entry name" value="Tfb5"/>
    <property type="match status" value="1"/>
</dbReference>
<dbReference type="HOGENOM" id="CLU_166246_1_1_1"/>
<evidence type="ECO:0000256" key="4">
    <source>
        <dbReference type="ARBA" id="ARBA00023015"/>
    </source>
</evidence>
<dbReference type="AlphaFoldDB" id="M1VAQ5"/>
<dbReference type="GO" id="GO:0006367">
    <property type="term" value="P:transcription initiation at RNA polymerase II promoter"/>
    <property type="evidence" value="ECO:0007669"/>
    <property type="project" value="UniProtKB-UniRule"/>
</dbReference>
<dbReference type="KEGG" id="cme:CYME_CMQ378C"/>
<evidence type="ECO:0000313" key="11">
    <source>
        <dbReference type="Proteomes" id="UP000007014"/>
    </source>
</evidence>
<dbReference type="GeneID" id="16996343"/>
<dbReference type="SMART" id="SM01395">
    <property type="entry name" value="Tbf5"/>
    <property type="match status" value="1"/>
</dbReference>
<dbReference type="InterPro" id="IPR009400">
    <property type="entry name" value="TFIIH_TTDA/Tfb5"/>
</dbReference>
<comment type="subunit">
    <text evidence="8">Component of the 7-subunit TFIIH core complex.</text>
</comment>
<reference evidence="10 11" key="1">
    <citation type="journal article" date="2004" name="Nature">
        <title>Genome sequence of the ultrasmall unicellular red alga Cyanidioschyzon merolae 10D.</title>
        <authorList>
            <person name="Matsuzaki M."/>
            <person name="Misumi O."/>
            <person name="Shin-i T."/>
            <person name="Maruyama S."/>
            <person name="Takahara M."/>
            <person name="Miyagishima S."/>
            <person name="Mori T."/>
            <person name="Nishida K."/>
            <person name="Yagisawa F."/>
            <person name="Nishida K."/>
            <person name="Yoshida Y."/>
            <person name="Nishimura Y."/>
            <person name="Nakao S."/>
            <person name="Kobayashi T."/>
            <person name="Momoyama Y."/>
            <person name="Higashiyama T."/>
            <person name="Minoda A."/>
            <person name="Sano M."/>
            <person name="Nomoto H."/>
            <person name="Oishi K."/>
            <person name="Hayashi H."/>
            <person name="Ohta F."/>
            <person name="Nishizaka S."/>
            <person name="Haga S."/>
            <person name="Miura S."/>
            <person name="Morishita T."/>
            <person name="Kabeya Y."/>
            <person name="Terasawa K."/>
            <person name="Suzuki Y."/>
            <person name="Ishii Y."/>
            <person name="Asakawa S."/>
            <person name="Takano H."/>
            <person name="Ohta N."/>
            <person name="Kuroiwa H."/>
            <person name="Tanaka K."/>
            <person name="Shimizu N."/>
            <person name="Sugano S."/>
            <person name="Sato N."/>
            <person name="Nozaki H."/>
            <person name="Ogasawara N."/>
            <person name="Kohara Y."/>
            <person name="Kuroiwa T."/>
        </authorList>
    </citation>
    <scope>NUCLEOTIDE SEQUENCE [LARGE SCALE GENOMIC DNA]</scope>
    <source>
        <strain evidence="10 11">10D</strain>
    </source>
</reference>
<keyword evidence="6 8" id="KW-0234">DNA repair</keyword>
<name>M1VAQ5_CYAM1</name>
<dbReference type="PANTHER" id="PTHR28580">
    <property type="entry name" value="GENERAL TRANSCRIPTION FACTOR IIH SUBUNIT 5"/>
    <property type="match status" value="1"/>
</dbReference>
<keyword evidence="11" id="KW-1185">Reference proteome</keyword>
<feature type="compositionally biased region" description="Polar residues" evidence="9">
    <location>
        <begin position="75"/>
        <end position="87"/>
    </location>
</feature>
<sequence length="87" mass="9901">MVHATKGYLVRCDVPMKQLLLHLDREEHFIICDLDEKHLFVKEDALSLIQQSVEALYDEVYYGPQEPGPRRQRAGASTGTGTQESLD</sequence>
<keyword evidence="3 8" id="KW-0227">DNA damage</keyword>
<comment type="function">
    <text evidence="8">In NER, TFIIH acts by opening DNA around the lesion to allow the excision of the damaged oligonucleotide and its replacement by a new DNA fragment. In transcription, TFIIH has an essential role in transcription initiation. When the pre-initiation complex (PIC) has been established, TFIIH is required for promoter opening and promoter escape.</text>
</comment>
<dbReference type="PANTHER" id="PTHR28580:SF1">
    <property type="entry name" value="GENERAL TRANSCRIPTION FACTOR IIH SUBUNIT 5"/>
    <property type="match status" value="1"/>
</dbReference>
<comment type="similarity">
    <text evidence="2 8">Belongs to the TFB5 family.</text>
</comment>
<accession>M1VAQ5</accession>
<gene>
    <name evidence="10" type="ORF">CYME_CMQ378C</name>
</gene>
<evidence type="ECO:0000256" key="2">
    <source>
        <dbReference type="ARBA" id="ARBA00007470"/>
    </source>
</evidence>